<evidence type="ECO:0000313" key="1">
    <source>
        <dbReference type="EMBL" id="PIL18721.1"/>
    </source>
</evidence>
<gene>
    <name evidence="1" type="ORF">P775_19305</name>
</gene>
<evidence type="ECO:0000313" key="2">
    <source>
        <dbReference type="Proteomes" id="UP000231259"/>
    </source>
</evidence>
<comment type="caution">
    <text evidence="1">The sequence shown here is derived from an EMBL/GenBank/DDBJ whole genome shotgun (WGS) entry which is preliminary data.</text>
</comment>
<dbReference type="SUPFAM" id="SSF82693">
    <property type="entry name" value="Multidrug efflux transporter AcrB pore domain, PN1, PN2, PC1 and PC2 subdomains"/>
    <property type="match status" value="1"/>
</dbReference>
<dbReference type="Proteomes" id="UP000231259">
    <property type="component" value="Unassembled WGS sequence"/>
</dbReference>
<name>A0A2G8RBC8_9RHOB</name>
<dbReference type="EMBL" id="AWWI01000121">
    <property type="protein sequence ID" value="PIL18721.1"/>
    <property type="molecule type" value="Genomic_DNA"/>
</dbReference>
<accession>A0A2G8RBC8</accession>
<dbReference type="AlphaFoldDB" id="A0A2G8RBC8"/>
<organism evidence="1 2">
    <name type="scientific">Puniceibacterium antarcticum</name>
    <dbReference type="NCBI Taxonomy" id="1206336"/>
    <lineage>
        <taxon>Bacteria</taxon>
        <taxon>Pseudomonadati</taxon>
        <taxon>Pseudomonadota</taxon>
        <taxon>Alphaproteobacteria</taxon>
        <taxon>Rhodobacterales</taxon>
        <taxon>Paracoccaceae</taxon>
        <taxon>Puniceibacterium</taxon>
    </lineage>
</organism>
<protein>
    <submittedName>
        <fullName evidence="1">Uncharacterized protein</fullName>
    </submittedName>
</protein>
<dbReference type="RefSeq" id="WP_180287497.1">
    <property type="nucleotide sequence ID" value="NZ_AWWI01000121.1"/>
</dbReference>
<keyword evidence="2" id="KW-1185">Reference proteome</keyword>
<sequence>MAFIKLRDFDERTEEVLGAEALVGRASAHFAGYRAGQIIFIQPPAIQGLGNSSGFSMYLGNQRVRSAEFAHQRCG</sequence>
<dbReference type="Gene3D" id="3.30.70.1430">
    <property type="entry name" value="Multidrug efflux transporter AcrB pore domain"/>
    <property type="match status" value="1"/>
</dbReference>
<proteinExistence type="predicted"/>
<reference evidence="1 2" key="1">
    <citation type="submission" date="2013-09" db="EMBL/GenBank/DDBJ databases">
        <title>Genome sequencing of Phaeobacter antarcticus sp. nov. SM1211.</title>
        <authorList>
            <person name="Zhang X.-Y."/>
            <person name="Liu C."/>
            <person name="Chen X.-L."/>
            <person name="Xie B.-B."/>
            <person name="Qin Q.-L."/>
            <person name="Rong J.-C."/>
            <person name="Zhang Y.-Z."/>
        </authorList>
    </citation>
    <scope>NUCLEOTIDE SEQUENCE [LARGE SCALE GENOMIC DNA]</scope>
    <source>
        <strain evidence="1 2">SM1211</strain>
    </source>
</reference>